<evidence type="ECO:0000259" key="3">
    <source>
        <dbReference type="PROSITE" id="PS50041"/>
    </source>
</evidence>
<evidence type="ECO:0000256" key="2">
    <source>
        <dbReference type="ARBA" id="ARBA00023157"/>
    </source>
</evidence>
<dbReference type="PROSITE" id="PS50041">
    <property type="entry name" value="C_TYPE_LECTIN_2"/>
    <property type="match status" value="1"/>
</dbReference>
<dbReference type="PROSITE" id="PS00615">
    <property type="entry name" value="C_TYPE_LECTIN_1"/>
    <property type="match status" value="1"/>
</dbReference>
<dbReference type="InterPro" id="IPR016187">
    <property type="entry name" value="CTDL_fold"/>
</dbReference>
<dbReference type="AlphaFoldDB" id="A0A672FLE1"/>
<accession>A0A672FLE1</accession>
<name>A0A672FLE1_SALFA</name>
<keyword evidence="2" id="KW-1015">Disulfide bond</keyword>
<dbReference type="OMA" id="CENNITE"/>
<dbReference type="CDD" id="cd03590">
    <property type="entry name" value="CLECT_DC-SIGN_like"/>
    <property type="match status" value="1"/>
</dbReference>
<keyword evidence="5" id="KW-1185">Reference proteome</keyword>
<proteinExistence type="predicted"/>
<feature type="domain" description="C-type lectin" evidence="3">
    <location>
        <begin position="50"/>
        <end position="164"/>
    </location>
</feature>
<sequence>TVDYFLQFEIDLNVYYLFIEGVTKVTQRPLNGSSNQTLLPDVCPSGWKQFKVSCYFISDQRGSWDEGREDCKQRGADLVVIEGSEEMNFLAKKKDSWIGLNDREQEGTWKWVNGAPLTFTFWDDNQPDNWNRNSEHPREDCVHISHSLKWNDLSCISSQQWICENNITEIFANGLQL</sequence>
<dbReference type="PANTHER" id="PTHR22803">
    <property type="entry name" value="MANNOSE, PHOSPHOLIPASE, LECTIN RECEPTOR RELATED"/>
    <property type="match status" value="1"/>
</dbReference>
<dbReference type="GO" id="GO:0030246">
    <property type="term" value="F:carbohydrate binding"/>
    <property type="evidence" value="ECO:0007669"/>
    <property type="project" value="UniProtKB-KW"/>
</dbReference>
<evidence type="ECO:0000313" key="5">
    <source>
        <dbReference type="Proteomes" id="UP000472267"/>
    </source>
</evidence>
<evidence type="ECO:0000256" key="1">
    <source>
        <dbReference type="ARBA" id="ARBA00022734"/>
    </source>
</evidence>
<dbReference type="InterPro" id="IPR050111">
    <property type="entry name" value="C-type_lectin/snaclec_domain"/>
</dbReference>
<protein>
    <recommendedName>
        <fullName evidence="3">C-type lectin domain-containing protein</fullName>
    </recommendedName>
</protein>
<dbReference type="Ensembl" id="ENSSFAT00005007133.1">
    <property type="protein sequence ID" value="ENSSFAP00005006772.1"/>
    <property type="gene ID" value="ENSSFAG00005004080.1"/>
</dbReference>
<organism evidence="4 5">
    <name type="scientific">Salarias fasciatus</name>
    <name type="common">Jewelled blenny</name>
    <name type="synonym">Blennius fasciatus</name>
    <dbReference type="NCBI Taxonomy" id="181472"/>
    <lineage>
        <taxon>Eukaryota</taxon>
        <taxon>Metazoa</taxon>
        <taxon>Chordata</taxon>
        <taxon>Craniata</taxon>
        <taxon>Vertebrata</taxon>
        <taxon>Euteleostomi</taxon>
        <taxon>Actinopterygii</taxon>
        <taxon>Neopterygii</taxon>
        <taxon>Teleostei</taxon>
        <taxon>Neoteleostei</taxon>
        <taxon>Acanthomorphata</taxon>
        <taxon>Ovalentaria</taxon>
        <taxon>Blenniimorphae</taxon>
        <taxon>Blenniiformes</taxon>
        <taxon>Blennioidei</taxon>
        <taxon>Blenniidae</taxon>
        <taxon>Salariinae</taxon>
        <taxon>Salarias</taxon>
    </lineage>
</organism>
<dbReference type="Proteomes" id="UP000472267">
    <property type="component" value="Chromosome 16"/>
</dbReference>
<dbReference type="InterPro" id="IPR018378">
    <property type="entry name" value="C-type_lectin_CS"/>
</dbReference>
<keyword evidence="1" id="KW-0430">Lectin</keyword>
<dbReference type="InterPro" id="IPR001304">
    <property type="entry name" value="C-type_lectin-like"/>
</dbReference>
<dbReference type="Gene3D" id="3.10.100.10">
    <property type="entry name" value="Mannose-Binding Protein A, subunit A"/>
    <property type="match status" value="1"/>
</dbReference>
<dbReference type="Pfam" id="PF00059">
    <property type="entry name" value="Lectin_C"/>
    <property type="match status" value="1"/>
</dbReference>
<dbReference type="SMART" id="SM00034">
    <property type="entry name" value="CLECT"/>
    <property type="match status" value="1"/>
</dbReference>
<reference evidence="4" key="3">
    <citation type="submission" date="2025-09" db="UniProtKB">
        <authorList>
            <consortium name="Ensembl"/>
        </authorList>
    </citation>
    <scope>IDENTIFICATION</scope>
</reference>
<dbReference type="SUPFAM" id="SSF56436">
    <property type="entry name" value="C-type lectin-like"/>
    <property type="match status" value="1"/>
</dbReference>
<evidence type="ECO:0000313" key="4">
    <source>
        <dbReference type="Ensembl" id="ENSSFAP00005006772.1"/>
    </source>
</evidence>
<reference evidence="4" key="1">
    <citation type="submission" date="2019-06" db="EMBL/GenBank/DDBJ databases">
        <authorList>
            <consortium name="Wellcome Sanger Institute Data Sharing"/>
        </authorList>
    </citation>
    <scope>NUCLEOTIDE SEQUENCE [LARGE SCALE GENOMIC DNA]</scope>
</reference>
<dbReference type="InterPro" id="IPR016186">
    <property type="entry name" value="C-type_lectin-like/link_sf"/>
</dbReference>
<dbReference type="InParanoid" id="A0A672FLE1"/>
<dbReference type="InterPro" id="IPR033989">
    <property type="entry name" value="CD209-like_CTLD"/>
</dbReference>
<reference evidence="4" key="2">
    <citation type="submission" date="2025-08" db="UniProtKB">
        <authorList>
            <consortium name="Ensembl"/>
        </authorList>
    </citation>
    <scope>IDENTIFICATION</scope>
</reference>